<dbReference type="AlphaFoldDB" id="A0A0D7BM60"/>
<dbReference type="InterPro" id="IPR032710">
    <property type="entry name" value="NTF2-like_dom_sf"/>
</dbReference>
<evidence type="ECO:0000313" key="1">
    <source>
        <dbReference type="EMBL" id="KIY71663.1"/>
    </source>
</evidence>
<gene>
    <name evidence="1" type="ORF">CYLTODRAFT_441067</name>
</gene>
<dbReference type="EMBL" id="KN880451">
    <property type="protein sequence ID" value="KIY71663.1"/>
    <property type="molecule type" value="Genomic_DNA"/>
</dbReference>
<dbReference type="Gene3D" id="3.10.450.50">
    <property type="match status" value="1"/>
</dbReference>
<protein>
    <recommendedName>
        <fullName evidence="3">SnoaL-like domain-containing protein</fullName>
    </recommendedName>
</protein>
<organism evidence="1 2">
    <name type="scientific">Cylindrobasidium torrendii FP15055 ss-10</name>
    <dbReference type="NCBI Taxonomy" id="1314674"/>
    <lineage>
        <taxon>Eukaryota</taxon>
        <taxon>Fungi</taxon>
        <taxon>Dikarya</taxon>
        <taxon>Basidiomycota</taxon>
        <taxon>Agaricomycotina</taxon>
        <taxon>Agaricomycetes</taxon>
        <taxon>Agaricomycetidae</taxon>
        <taxon>Agaricales</taxon>
        <taxon>Marasmiineae</taxon>
        <taxon>Physalacriaceae</taxon>
        <taxon>Cylindrobasidium</taxon>
    </lineage>
</organism>
<dbReference type="Proteomes" id="UP000054007">
    <property type="component" value="Unassembled WGS sequence"/>
</dbReference>
<keyword evidence="2" id="KW-1185">Reference proteome</keyword>
<evidence type="ECO:0008006" key="3">
    <source>
        <dbReference type="Google" id="ProtNLM"/>
    </source>
</evidence>
<dbReference type="OrthoDB" id="3758478at2759"/>
<name>A0A0D7BM60_9AGAR</name>
<dbReference type="SUPFAM" id="SSF54427">
    <property type="entry name" value="NTF2-like"/>
    <property type="match status" value="1"/>
</dbReference>
<reference evidence="1 2" key="1">
    <citation type="journal article" date="2015" name="Fungal Genet. Biol.">
        <title>Evolution of novel wood decay mechanisms in Agaricales revealed by the genome sequences of Fistulina hepatica and Cylindrobasidium torrendii.</title>
        <authorList>
            <person name="Floudas D."/>
            <person name="Held B.W."/>
            <person name="Riley R."/>
            <person name="Nagy L.G."/>
            <person name="Koehler G."/>
            <person name="Ransdell A.S."/>
            <person name="Younus H."/>
            <person name="Chow J."/>
            <person name="Chiniquy J."/>
            <person name="Lipzen A."/>
            <person name="Tritt A."/>
            <person name="Sun H."/>
            <person name="Haridas S."/>
            <person name="LaButti K."/>
            <person name="Ohm R.A."/>
            <person name="Kues U."/>
            <person name="Blanchette R.A."/>
            <person name="Grigoriev I.V."/>
            <person name="Minto R.E."/>
            <person name="Hibbett D.S."/>
        </authorList>
    </citation>
    <scope>NUCLEOTIDE SEQUENCE [LARGE SCALE GENOMIC DNA]</scope>
    <source>
        <strain evidence="1 2">FP15055 ss-10</strain>
    </source>
</reference>
<proteinExistence type="predicted"/>
<accession>A0A0D7BM60</accession>
<sequence>MSFDPRFPPSNASTYLKVACSCFISLADHDFEANHTFLTDDFAWYGRPKSAGCPEKADEATLRGMMEMLPAVFEKGAMKYTVHNVYEGKAEDGAFVLTILTETNCVSKHGTPWHQEYAVIIEFVGPAAEPKIRVFREFQDSKSIVDFGIAEETKRKELAANA</sequence>
<evidence type="ECO:0000313" key="2">
    <source>
        <dbReference type="Proteomes" id="UP000054007"/>
    </source>
</evidence>